<dbReference type="RefSeq" id="WP_048929734.1">
    <property type="nucleotide sequence ID" value="NZ_KQ235877.1"/>
</dbReference>
<dbReference type="OrthoDB" id="9778331at2"/>
<dbReference type="AlphaFoldDB" id="A0A0J9C6Y3"/>
<dbReference type="Proteomes" id="UP000037392">
    <property type="component" value="Unassembled WGS sequence"/>
</dbReference>
<reference evidence="1 2" key="1">
    <citation type="submission" date="2011-04" db="EMBL/GenBank/DDBJ databases">
        <title>The Genome Sequence of Clostridium citroniae WAL-19142.</title>
        <authorList>
            <consortium name="The Broad Institute Genome Sequencing Platform"/>
            <person name="Earl A."/>
            <person name="Ward D."/>
            <person name="Feldgarden M."/>
            <person name="Gevers D."/>
            <person name="Warren Y.A."/>
            <person name="Tyrrell K.L."/>
            <person name="Citron D.M."/>
            <person name="Goldstein E.J."/>
            <person name="Daigneault M."/>
            <person name="Allen-Vercoe E."/>
            <person name="Young S.K."/>
            <person name="Zeng Q."/>
            <person name="Gargeya S."/>
            <person name="Fitzgerald M."/>
            <person name="Haas B."/>
            <person name="Abouelleil A."/>
            <person name="Alvarado L."/>
            <person name="Arachchi H.M."/>
            <person name="Berlin A."/>
            <person name="Brown A."/>
            <person name="Chapman S.B."/>
            <person name="Chen Z."/>
            <person name="Dunbar C."/>
            <person name="Freedman E."/>
            <person name="Gearin G."/>
            <person name="Gellesch M."/>
            <person name="Goldberg J."/>
            <person name="Griggs A."/>
            <person name="Gujja S."/>
            <person name="Heilman E.R."/>
            <person name="Heiman D."/>
            <person name="Howarth C."/>
            <person name="Larson L."/>
            <person name="Lui A."/>
            <person name="MacDonald P.J."/>
            <person name="Mehta T."/>
            <person name="Montmayeur A."/>
            <person name="Murphy C."/>
            <person name="Neiman D."/>
            <person name="Pearson M."/>
            <person name="Priest M."/>
            <person name="Roberts A."/>
            <person name="Saif S."/>
            <person name="Shea T."/>
            <person name="Shenoy N."/>
            <person name="Sisk P."/>
            <person name="Stolte C."/>
            <person name="Sykes S."/>
            <person name="White J."/>
            <person name="Yandava C."/>
            <person name="Wortman J."/>
            <person name="Nusbaum C."/>
            <person name="Birren B."/>
        </authorList>
    </citation>
    <scope>NUCLEOTIDE SEQUENCE [LARGE SCALE GENOMIC DNA]</scope>
    <source>
        <strain evidence="1 2">WAL-19142</strain>
    </source>
</reference>
<evidence type="ECO:0008006" key="3">
    <source>
        <dbReference type="Google" id="ProtNLM"/>
    </source>
</evidence>
<evidence type="ECO:0000313" key="1">
    <source>
        <dbReference type="EMBL" id="KMW20863.1"/>
    </source>
</evidence>
<dbReference type="Pfam" id="PF13343">
    <property type="entry name" value="SBP_bac_6"/>
    <property type="match status" value="1"/>
</dbReference>
<dbReference type="GeneID" id="93166246"/>
<name>A0A0J9C6Y3_9FIRM</name>
<comment type="caution">
    <text evidence="1">The sequence shown here is derived from an EMBL/GenBank/DDBJ whole genome shotgun (WGS) entry which is preliminary data.</text>
</comment>
<accession>A0A0J9C6Y3</accession>
<dbReference type="EMBL" id="ADLK01000018">
    <property type="protein sequence ID" value="KMW20863.1"/>
    <property type="molecule type" value="Genomic_DNA"/>
</dbReference>
<evidence type="ECO:0000313" key="2">
    <source>
        <dbReference type="Proteomes" id="UP000037392"/>
    </source>
</evidence>
<dbReference type="PATRIC" id="fig|742734.4.peg.2063"/>
<protein>
    <recommendedName>
        <fullName evidence="3">ABC transporter substrate-binding protein</fullName>
    </recommendedName>
</protein>
<gene>
    <name evidence="1" type="ORF">HMPREF9470_01922</name>
</gene>
<dbReference type="SUPFAM" id="SSF53850">
    <property type="entry name" value="Periplasmic binding protein-like II"/>
    <property type="match status" value="1"/>
</dbReference>
<sequence>MIKIQLYWNNICILHRQELVFLDRIRSDLRQKGIDLNVRCFGLGYSHHMSEYLMEPEAILPDIVVSADLEVFEDQRIYIRLAESGLHPLANCLPVKQAECVRRLHRSDCLLPYLAIPLVFFADSRKFGGSDSICLDQLVKEGYPLTFGGVENSAAKTVVKTIWESCGPDNARRFLSNCTVTHMPIQAFQSVRTGEAALALVPSVYALRADGRQKKAFWPADGAVAVPSYICARKTIPEDAALTVINALRAPQISHFYVNNGRLISCSPQSPKDIWMSDSGLLRLPSPGFLETLTAGSFYELYRNCLGTETATSA</sequence>
<organism evidence="1 2">
    <name type="scientific">[Clostridium] citroniae WAL-19142</name>
    <dbReference type="NCBI Taxonomy" id="742734"/>
    <lineage>
        <taxon>Bacteria</taxon>
        <taxon>Bacillati</taxon>
        <taxon>Bacillota</taxon>
        <taxon>Clostridia</taxon>
        <taxon>Lachnospirales</taxon>
        <taxon>Lachnospiraceae</taxon>
        <taxon>Enterocloster</taxon>
    </lineage>
</organism>
<proteinExistence type="predicted"/>